<dbReference type="PANTHER" id="PTHR23355">
    <property type="entry name" value="RIBONUCLEASE"/>
    <property type="match status" value="1"/>
</dbReference>
<dbReference type="Pfam" id="PF08206">
    <property type="entry name" value="OB_RNB"/>
    <property type="match status" value="1"/>
</dbReference>
<dbReference type="NCBIfam" id="TIGR00358">
    <property type="entry name" value="3_prime_RNase"/>
    <property type="match status" value="1"/>
</dbReference>
<dbReference type="InterPro" id="IPR004476">
    <property type="entry name" value="RNase_II/RNase_R"/>
</dbReference>
<evidence type="ECO:0000256" key="3">
    <source>
        <dbReference type="ARBA" id="ARBA00022490"/>
    </source>
</evidence>
<dbReference type="eggNOG" id="COG0557">
    <property type="taxonomic scope" value="Bacteria"/>
</dbReference>
<dbReference type="PROSITE" id="PS50126">
    <property type="entry name" value="S1"/>
    <property type="match status" value="1"/>
</dbReference>
<reference evidence="11 12" key="1">
    <citation type="submission" date="2006-01" db="EMBL/GenBank/DDBJ databases">
        <title>Complete sequence of Anaeromyxobacter dehalogenans 2CP-C.</title>
        <authorList>
            <consortium name="US DOE Joint Genome Institute"/>
            <person name="Copeland A."/>
            <person name="Lucas S."/>
            <person name="Lapidus A."/>
            <person name="Barry K."/>
            <person name="Detter J.C."/>
            <person name="Glavina T."/>
            <person name="Hammon N."/>
            <person name="Israni S."/>
            <person name="Pitluck S."/>
            <person name="Brettin T."/>
            <person name="Bruce D."/>
            <person name="Han C."/>
            <person name="Tapia R."/>
            <person name="Gilna P."/>
            <person name="Kiss H."/>
            <person name="Schmutz J."/>
            <person name="Larimer F."/>
            <person name="Land M."/>
            <person name="Kyrpides N."/>
            <person name="Anderson I."/>
            <person name="Sanford R.A."/>
            <person name="Ritalahti K.M."/>
            <person name="Thomas H.S."/>
            <person name="Kirby J.R."/>
            <person name="Zhulin I.B."/>
            <person name="Loeffler F.E."/>
            <person name="Richardson P."/>
        </authorList>
    </citation>
    <scope>NUCLEOTIDE SEQUENCE [LARGE SCALE GENOMIC DNA]</scope>
    <source>
        <strain evidence="11 12">2CP-C</strain>
    </source>
</reference>
<dbReference type="SMART" id="SM00955">
    <property type="entry name" value="RNB"/>
    <property type="match status" value="1"/>
</dbReference>
<dbReference type="SUPFAM" id="SSF50249">
    <property type="entry name" value="Nucleic acid-binding proteins"/>
    <property type="match status" value="4"/>
</dbReference>
<keyword evidence="4 8" id="KW-0540">Nuclease</keyword>
<dbReference type="InterPro" id="IPR011129">
    <property type="entry name" value="CSD"/>
</dbReference>
<gene>
    <name evidence="8" type="primary">rnr</name>
    <name evidence="11" type="ordered locus">Adeh_2432</name>
</gene>
<accession>Q2IKM6</accession>
<evidence type="ECO:0000313" key="11">
    <source>
        <dbReference type="EMBL" id="ABC82202.1"/>
    </source>
</evidence>
<evidence type="ECO:0000256" key="8">
    <source>
        <dbReference type="HAMAP-Rule" id="MF_01895"/>
    </source>
</evidence>
<feature type="region of interest" description="Disordered" evidence="9">
    <location>
        <begin position="753"/>
        <end position="858"/>
    </location>
</feature>
<dbReference type="InterPro" id="IPR003029">
    <property type="entry name" value="S1_domain"/>
</dbReference>
<dbReference type="Pfam" id="PF17876">
    <property type="entry name" value="CSD2"/>
    <property type="match status" value="1"/>
</dbReference>
<dbReference type="PROSITE" id="PS01175">
    <property type="entry name" value="RIBONUCLEASE_II"/>
    <property type="match status" value="1"/>
</dbReference>
<evidence type="ECO:0000256" key="6">
    <source>
        <dbReference type="ARBA" id="ARBA00022839"/>
    </source>
</evidence>
<dbReference type="EMBL" id="CP000251">
    <property type="protein sequence ID" value="ABC82202.1"/>
    <property type="molecule type" value="Genomic_DNA"/>
</dbReference>
<dbReference type="NCBIfam" id="TIGR02063">
    <property type="entry name" value="RNase_R"/>
    <property type="match status" value="1"/>
</dbReference>
<dbReference type="KEGG" id="ade:Adeh_2432"/>
<name>Q2IKM6_ANADE</name>
<dbReference type="GO" id="GO:0003723">
    <property type="term" value="F:RNA binding"/>
    <property type="evidence" value="ECO:0007669"/>
    <property type="project" value="UniProtKB-UniRule"/>
</dbReference>
<dbReference type="InterPro" id="IPR012340">
    <property type="entry name" value="NA-bd_OB-fold"/>
</dbReference>
<dbReference type="Proteomes" id="UP000001935">
    <property type="component" value="Chromosome"/>
</dbReference>
<dbReference type="GO" id="GO:0005829">
    <property type="term" value="C:cytosol"/>
    <property type="evidence" value="ECO:0007669"/>
    <property type="project" value="UniProtKB-ARBA"/>
</dbReference>
<feature type="region of interest" description="Disordered" evidence="9">
    <location>
        <begin position="67"/>
        <end position="106"/>
    </location>
</feature>
<dbReference type="EC" id="3.1.13.1" evidence="8"/>
<feature type="compositionally biased region" description="Gly residues" evidence="9">
    <location>
        <begin position="831"/>
        <end position="851"/>
    </location>
</feature>
<keyword evidence="6 8" id="KW-0269">Exonuclease</keyword>
<dbReference type="InterPro" id="IPR011805">
    <property type="entry name" value="RNase_R"/>
</dbReference>
<comment type="subcellular location">
    <subcellularLocation>
        <location evidence="2 8">Cytoplasm</location>
    </subcellularLocation>
</comment>
<dbReference type="AlphaFoldDB" id="Q2IKM6"/>
<dbReference type="InterPro" id="IPR001900">
    <property type="entry name" value="RNase_II/R"/>
</dbReference>
<evidence type="ECO:0000256" key="7">
    <source>
        <dbReference type="ARBA" id="ARBA00022884"/>
    </source>
</evidence>
<dbReference type="SMART" id="SM00316">
    <property type="entry name" value="S1"/>
    <property type="match status" value="1"/>
</dbReference>
<organism evidence="11 12">
    <name type="scientific">Anaeromyxobacter dehalogenans (strain 2CP-C)</name>
    <dbReference type="NCBI Taxonomy" id="290397"/>
    <lineage>
        <taxon>Bacteria</taxon>
        <taxon>Pseudomonadati</taxon>
        <taxon>Myxococcota</taxon>
        <taxon>Myxococcia</taxon>
        <taxon>Myxococcales</taxon>
        <taxon>Cystobacterineae</taxon>
        <taxon>Anaeromyxobacteraceae</taxon>
        <taxon>Anaeromyxobacter</taxon>
    </lineage>
</organism>
<dbReference type="HAMAP" id="MF_01895">
    <property type="entry name" value="RNase_R"/>
    <property type="match status" value="1"/>
</dbReference>
<evidence type="ECO:0000256" key="1">
    <source>
        <dbReference type="ARBA" id="ARBA00001849"/>
    </source>
</evidence>
<dbReference type="RefSeq" id="WP_011421484.1">
    <property type="nucleotide sequence ID" value="NC_007760.1"/>
</dbReference>
<comment type="function">
    <text evidence="8">3'-5' exoribonuclease that releases 5'-nucleoside monophosphates and is involved in maturation of structured RNAs.</text>
</comment>
<dbReference type="Gene3D" id="2.40.50.140">
    <property type="entry name" value="Nucleic acid-binding proteins"/>
    <property type="match status" value="2"/>
</dbReference>
<evidence type="ECO:0000259" key="10">
    <source>
        <dbReference type="PROSITE" id="PS50126"/>
    </source>
</evidence>
<dbReference type="Pfam" id="PF00575">
    <property type="entry name" value="S1"/>
    <property type="match status" value="1"/>
</dbReference>
<dbReference type="CDD" id="cd04471">
    <property type="entry name" value="S1_RNase_R"/>
    <property type="match status" value="1"/>
</dbReference>
<comment type="similarity">
    <text evidence="8">Belongs to the RNR ribonuclease family. RNase R subfamily.</text>
</comment>
<dbReference type="InterPro" id="IPR022966">
    <property type="entry name" value="RNase_II/R_CS"/>
</dbReference>
<feature type="domain" description="S1 motif" evidence="10">
    <location>
        <begin position="664"/>
        <end position="744"/>
    </location>
</feature>
<protein>
    <recommendedName>
        <fullName evidence="8">Ribonuclease R</fullName>
        <shortName evidence="8">RNase R</shortName>
        <ecNumber evidence="8">3.1.13.1</ecNumber>
    </recommendedName>
</protein>
<keyword evidence="5 8" id="KW-0378">Hydrolase</keyword>
<proteinExistence type="inferred from homology"/>
<evidence type="ECO:0000256" key="4">
    <source>
        <dbReference type="ARBA" id="ARBA00022722"/>
    </source>
</evidence>
<dbReference type="InterPro" id="IPR050180">
    <property type="entry name" value="RNR_Ribonuclease"/>
</dbReference>
<dbReference type="STRING" id="290397.Adeh_2432"/>
<keyword evidence="3 8" id="KW-0963">Cytoplasm</keyword>
<dbReference type="InterPro" id="IPR013223">
    <property type="entry name" value="RNase_B_OB_dom"/>
</dbReference>
<dbReference type="GO" id="GO:0008859">
    <property type="term" value="F:exoribonuclease II activity"/>
    <property type="evidence" value="ECO:0007669"/>
    <property type="project" value="UniProtKB-UniRule"/>
</dbReference>
<evidence type="ECO:0000313" key="12">
    <source>
        <dbReference type="Proteomes" id="UP000001935"/>
    </source>
</evidence>
<dbReference type="Pfam" id="PF00773">
    <property type="entry name" value="RNB"/>
    <property type="match status" value="1"/>
</dbReference>
<keyword evidence="7 8" id="KW-0694">RNA-binding</keyword>
<dbReference type="GO" id="GO:0006402">
    <property type="term" value="P:mRNA catabolic process"/>
    <property type="evidence" value="ECO:0007669"/>
    <property type="project" value="TreeGrafter"/>
</dbReference>
<evidence type="ECO:0000256" key="2">
    <source>
        <dbReference type="ARBA" id="ARBA00004496"/>
    </source>
</evidence>
<dbReference type="SMART" id="SM00357">
    <property type="entry name" value="CSP"/>
    <property type="match status" value="1"/>
</dbReference>
<feature type="compositionally biased region" description="Basic and acidic residues" evidence="9">
    <location>
        <begin position="789"/>
        <end position="798"/>
    </location>
</feature>
<sequence>MQRDLQERRRAALVDELRKAGGKALSVGEVMQRGNIHPGQRTEVKRVLRDLAREGVLVRDGNRFSLAGAKQPAAAERGGKRPGRPGDGAGPGRLTPSARGQGLAAAAGRAARSGGVLGTLKKHRDGFGFVARIDRKGEDVFVPPHEAARALDGDLVRLEIVPARGGRTAGKIVEVVERRRRLLVGTYHARGKQSFVVPADAELEGYVPVAETAAARDGEVVKVALDPDSPALRGEVVEAIGRPGEPRVEVLKVAYARGFADVFPEPVQAEAVETPDHVRSEDWRGRRDLTALPLVTIDGEDARDFDDAVHVERLPSRKGKPMYRLVVAIADVAHYVRAGTVLDQEAFRRGTSVYFPMQVLPMLPERLSNGICSLNPEVDRLCMVADMVVDGRGETQTAEVYEAVMRSAARCTYTEVARVLAGERVPGRERFRESFELMAELQDKLTAMRRRRGSIDFDLPEAKIVLGDDGQVAAIERRPRNRAHRIVEEFMLAANEAVARWFGARDLSTIYRVHGLPDEEKLQAFLDLAAAHGFEVPELPADPRALNALLEKLQGHAQQRALNQLLLRAMMQAVYSPDNIGHYGLAAEHYLHFTSPIRRYPDLVVHRLLKEEWARRQGRQVRGTPAEALEEMAALASERERAAMEAEREIASFYAALFMQDKVGETFDGVVSAVVEFGAFVELKRWMVEGLVKVEDLPGDFELDVVQHALVDAAGGRAIRVGDEVKVLVAAASPVRRRIDFVLAGAEAMAVAAEGARGKRRRGGSGERGPAEVAVARPEAEGARGPARGRGDLAEALRRRAGGKPARRGEPVGRRPGAQPRGGKQEAGGRRTAGGRQGGGKPRGGKPGGGGKGRRRGR</sequence>
<dbReference type="OrthoDB" id="9764149at2"/>
<dbReference type="HOGENOM" id="CLU_002333_7_3_7"/>
<evidence type="ECO:0000256" key="9">
    <source>
        <dbReference type="SAM" id="MobiDB-lite"/>
    </source>
</evidence>
<dbReference type="InterPro" id="IPR040476">
    <property type="entry name" value="CSD2"/>
</dbReference>
<comment type="catalytic activity">
    <reaction evidence="1 8">
        <text>Exonucleolytic cleavage in the 3'- to 5'-direction to yield nucleoside 5'-phosphates.</text>
        <dbReference type="EC" id="3.1.13.1"/>
    </reaction>
</comment>
<dbReference type="PANTHER" id="PTHR23355:SF9">
    <property type="entry name" value="DIS3-LIKE EXONUCLEASE 2"/>
    <property type="match status" value="1"/>
</dbReference>
<feature type="compositionally biased region" description="Low complexity" evidence="9">
    <location>
        <begin position="97"/>
        <end position="106"/>
    </location>
</feature>
<evidence type="ECO:0000256" key="5">
    <source>
        <dbReference type="ARBA" id="ARBA00022801"/>
    </source>
</evidence>